<gene>
    <name evidence="1" type="ORF">LTRI10_LOCUS22951</name>
</gene>
<name>A0AAV2E7R9_9ROSI</name>
<dbReference type="AlphaFoldDB" id="A0AAV2E7R9"/>
<organism evidence="1 2">
    <name type="scientific">Linum trigynum</name>
    <dbReference type="NCBI Taxonomy" id="586398"/>
    <lineage>
        <taxon>Eukaryota</taxon>
        <taxon>Viridiplantae</taxon>
        <taxon>Streptophyta</taxon>
        <taxon>Embryophyta</taxon>
        <taxon>Tracheophyta</taxon>
        <taxon>Spermatophyta</taxon>
        <taxon>Magnoliopsida</taxon>
        <taxon>eudicotyledons</taxon>
        <taxon>Gunneridae</taxon>
        <taxon>Pentapetalae</taxon>
        <taxon>rosids</taxon>
        <taxon>fabids</taxon>
        <taxon>Malpighiales</taxon>
        <taxon>Linaceae</taxon>
        <taxon>Linum</taxon>
    </lineage>
</organism>
<sequence>MQPVPSVEVDQQPIRPRLMAEWKPNFTNSKLQFEGQPNNSETSQQVYLTTWLCKVNVDSPGWMKFLP</sequence>
<dbReference type="EMBL" id="OZ034817">
    <property type="protein sequence ID" value="CAL1381580.1"/>
    <property type="molecule type" value="Genomic_DNA"/>
</dbReference>
<protein>
    <submittedName>
        <fullName evidence="1">Uncharacterized protein</fullName>
    </submittedName>
</protein>
<evidence type="ECO:0000313" key="2">
    <source>
        <dbReference type="Proteomes" id="UP001497516"/>
    </source>
</evidence>
<evidence type="ECO:0000313" key="1">
    <source>
        <dbReference type="EMBL" id="CAL1381580.1"/>
    </source>
</evidence>
<dbReference type="Proteomes" id="UP001497516">
    <property type="component" value="Chromosome 4"/>
</dbReference>
<reference evidence="1 2" key="1">
    <citation type="submission" date="2024-04" db="EMBL/GenBank/DDBJ databases">
        <authorList>
            <person name="Fracassetti M."/>
        </authorList>
    </citation>
    <scope>NUCLEOTIDE SEQUENCE [LARGE SCALE GENOMIC DNA]</scope>
</reference>
<proteinExistence type="predicted"/>
<accession>A0AAV2E7R9</accession>
<keyword evidence="2" id="KW-1185">Reference proteome</keyword>